<evidence type="ECO:0000256" key="3">
    <source>
        <dbReference type="ARBA" id="ARBA00022695"/>
    </source>
</evidence>
<keyword evidence="12" id="KW-1185">Reference proteome</keyword>
<evidence type="ECO:0000256" key="6">
    <source>
        <dbReference type="ARBA" id="ARBA00022918"/>
    </source>
</evidence>
<dbReference type="InterPro" id="IPR043502">
    <property type="entry name" value="DNA/RNA_pol_sf"/>
</dbReference>
<evidence type="ECO:0000256" key="8">
    <source>
        <dbReference type="ARBA" id="ARBA00034120"/>
    </source>
</evidence>
<keyword evidence="4" id="KW-0479">Metal-binding</keyword>
<keyword evidence="7" id="KW-0051">Antiviral defense</keyword>
<dbReference type="Pfam" id="PF00078">
    <property type="entry name" value="RVT_1"/>
    <property type="match status" value="1"/>
</dbReference>
<dbReference type="PRINTS" id="PR00866">
    <property type="entry name" value="RNADNAPOLMS"/>
</dbReference>
<dbReference type="EMBL" id="JACERK010000004">
    <property type="protein sequence ID" value="MBA5232553.1"/>
    <property type="molecule type" value="Genomic_DNA"/>
</dbReference>
<evidence type="ECO:0000256" key="1">
    <source>
        <dbReference type="ARBA" id="ARBA00012493"/>
    </source>
</evidence>
<dbReference type="PANTHER" id="PTHR34047">
    <property type="entry name" value="NUCLEAR INTRON MATURASE 1, MITOCHONDRIAL-RELATED"/>
    <property type="match status" value="1"/>
</dbReference>
<evidence type="ECO:0000256" key="4">
    <source>
        <dbReference type="ARBA" id="ARBA00022723"/>
    </source>
</evidence>
<dbReference type="InterPro" id="IPR000123">
    <property type="entry name" value="Reverse_transcriptase_msDNA"/>
</dbReference>
<organism evidence="11 12">
    <name type="scientific">Pectobacterium aroidearum</name>
    <dbReference type="NCBI Taxonomy" id="1201031"/>
    <lineage>
        <taxon>Bacteria</taxon>
        <taxon>Pseudomonadati</taxon>
        <taxon>Pseudomonadota</taxon>
        <taxon>Gammaproteobacteria</taxon>
        <taxon>Enterobacterales</taxon>
        <taxon>Pectobacteriaceae</taxon>
        <taxon>Pectobacterium</taxon>
    </lineage>
</organism>
<dbReference type="InterPro" id="IPR051083">
    <property type="entry name" value="GrpII_Intron_Splice-Mob/Def"/>
</dbReference>
<dbReference type="PANTHER" id="PTHR34047:SF7">
    <property type="entry name" value="RNA-DIRECTED DNA POLYMERASE"/>
    <property type="match status" value="1"/>
</dbReference>
<evidence type="ECO:0000256" key="7">
    <source>
        <dbReference type="ARBA" id="ARBA00023118"/>
    </source>
</evidence>
<dbReference type="Proteomes" id="UP000530038">
    <property type="component" value="Unassembled WGS sequence"/>
</dbReference>
<dbReference type="InterPro" id="IPR000477">
    <property type="entry name" value="RT_dom"/>
</dbReference>
<dbReference type="PROSITE" id="PS50878">
    <property type="entry name" value="RT_POL"/>
    <property type="match status" value="1"/>
</dbReference>
<evidence type="ECO:0000256" key="2">
    <source>
        <dbReference type="ARBA" id="ARBA00022679"/>
    </source>
</evidence>
<dbReference type="EC" id="2.7.7.49" evidence="1"/>
<evidence type="ECO:0000313" key="11">
    <source>
        <dbReference type="EMBL" id="MBA5232553.1"/>
    </source>
</evidence>
<keyword evidence="5" id="KW-0460">Magnesium</keyword>
<evidence type="ECO:0000256" key="9">
    <source>
        <dbReference type="ARBA" id="ARBA00048173"/>
    </source>
</evidence>
<accession>A0ABR5ZDJ7</accession>
<dbReference type="RefSeq" id="WP_181829460.1">
    <property type="nucleotide sequence ID" value="NZ_CP104757.1"/>
</dbReference>
<dbReference type="GO" id="GO:0003964">
    <property type="term" value="F:RNA-directed DNA polymerase activity"/>
    <property type="evidence" value="ECO:0007669"/>
    <property type="project" value="UniProtKB-KW"/>
</dbReference>
<dbReference type="SUPFAM" id="SSF56672">
    <property type="entry name" value="DNA/RNA polymerases"/>
    <property type="match status" value="1"/>
</dbReference>
<keyword evidence="2" id="KW-0808">Transferase</keyword>
<comment type="similarity">
    <text evidence="8">Belongs to the bacterial reverse transcriptase family.</text>
</comment>
<comment type="catalytic activity">
    <reaction evidence="9">
        <text>DNA(n) + a 2'-deoxyribonucleoside 5'-triphosphate = DNA(n+1) + diphosphate</text>
        <dbReference type="Rhea" id="RHEA:22508"/>
        <dbReference type="Rhea" id="RHEA-COMP:17339"/>
        <dbReference type="Rhea" id="RHEA-COMP:17340"/>
        <dbReference type="ChEBI" id="CHEBI:33019"/>
        <dbReference type="ChEBI" id="CHEBI:61560"/>
        <dbReference type="ChEBI" id="CHEBI:173112"/>
        <dbReference type="EC" id="2.7.7.49"/>
    </reaction>
</comment>
<gene>
    <name evidence="11" type="ORF">H2Y56_10540</name>
</gene>
<dbReference type="CDD" id="cd03487">
    <property type="entry name" value="RT_Bac_retron_II"/>
    <property type="match status" value="1"/>
</dbReference>
<reference evidence="11 12" key="1">
    <citation type="submission" date="2020-07" db="EMBL/GenBank/DDBJ databases">
        <title>Characterization of Pectobacterium aroidearum strains causing soft rot on Amorphophallus konjac.</title>
        <authorList>
            <person name="Xie H."/>
        </authorList>
    </citation>
    <scope>NUCLEOTIDE SEQUENCE [LARGE SCALE GENOMIC DNA]</scope>
    <source>
        <strain evidence="11 12">MY10</strain>
    </source>
</reference>
<evidence type="ECO:0000259" key="10">
    <source>
        <dbReference type="PROSITE" id="PS50878"/>
    </source>
</evidence>
<name>A0ABR5ZDJ7_9GAMM</name>
<comment type="caution">
    <text evidence="11">The sequence shown here is derived from an EMBL/GenBank/DDBJ whole genome shotgun (WGS) entry which is preliminary data.</text>
</comment>
<keyword evidence="3" id="KW-0548">Nucleotidyltransferase</keyword>
<protein>
    <recommendedName>
        <fullName evidence="1">RNA-directed DNA polymerase</fullName>
        <ecNumber evidence="1">2.7.7.49</ecNumber>
    </recommendedName>
</protein>
<sequence>MKTPLPLFFSYPDAAQLLKALSQNLSVKYSVELSRLEQLKLPPLVSWSVLSVAIGVSPQFITSLIKNKSKYYRVFPISKGRGKKKRIIEAPKVSLKIIQAWVAYHLSTNSLLDISNSAYAFIPGKNGIYEAAKKHCNSKWVLSIDLKDFFHTITLDKVILALVDIGYRAEQASKLAEILTLNQRLPQGAPSSPVISNLVFKSTDACINEFIVGENISYTRYADDLIFSGVNVDFDIDFFKDNIIDLLQSKGWVIAEEKLHIAKVPNRLKVHGFLVHDIKPRLTKGYRNKIRAYNHLLHAEKIDKNDMDRIKGHVSYSAFIDLLNE</sequence>
<evidence type="ECO:0000256" key="5">
    <source>
        <dbReference type="ARBA" id="ARBA00022842"/>
    </source>
</evidence>
<feature type="domain" description="Reverse transcriptase" evidence="10">
    <location>
        <begin position="58"/>
        <end position="275"/>
    </location>
</feature>
<evidence type="ECO:0000313" key="12">
    <source>
        <dbReference type="Proteomes" id="UP000530038"/>
    </source>
</evidence>
<keyword evidence="6 11" id="KW-0695">RNA-directed DNA polymerase</keyword>
<proteinExistence type="inferred from homology"/>